<accession>A0ABT0CAC3</accession>
<name>A0ABT0CAC3_THEVL</name>
<keyword evidence="2" id="KW-1185">Reference proteome</keyword>
<evidence type="ECO:0000313" key="2">
    <source>
        <dbReference type="Proteomes" id="UP000830835"/>
    </source>
</evidence>
<evidence type="ECO:0000313" key="1">
    <source>
        <dbReference type="EMBL" id="MCJ2542305.1"/>
    </source>
</evidence>
<dbReference type="EMBL" id="JAFIRA010000008">
    <property type="protein sequence ID" value="MCJ2542305.1"/>
    <property type="molecule type" value="Genomic_DNA"/>
</dbReference>
<sequence length="134" mass="15140">MSRYPKLGVLEIGLRLLIWFLLTGDLSWANIAIGVAVTLLLPRQPSAPVQWRDWGRVLQEIVLAIPQAYREAFEMILKPHTVEAVVHKQALPNRSAGLVFLDIFLITFTPKTIVLNCDAQGTYEVHVVKPREEV</sequence>
<gene>
    <name evidence="1" type="ORF">JX360_05195</name>
</gene>
<dbReference type="Proteomes" id="UP000830835">
    <property type="component" value="Unassembled WGS sequence"/>
</dbReference>
<reference evidence="1" key="1">
    <citation type="submission" date="2021-02" db="EMBL/GenBank/DDBJ databases">
        <title>The CRISPR/cas machinery reduction and long-range gene transfer in the hot spring cyanobacterium Synechococcus.</title>
        <authorList>
            <person name="Dvorak P."/>
            <person name="Jahodarova E."/>
            <person name="Hasler P."/>
            <person name="Poulickova A."/>
        </authorList>
    </citation>
    <scope>NUCLEOTIDE SEQUENCE</scope>
    <source>
        <strain evidence="1">Rupite</strain>
    </source>
</reference>
<organism evidence="1 2">
    <name type="scientific">Thermostichus vulcanus str. 'Rupite'</name>
    <dbReference type="NCBI Taxonomy" id="2813851"/>
    <lineage>
        <taxon>Bacteria</taxon>
        <taxon>Bacillati</taxon>
        <taxon>Cyanobacteriota</taxon>
        <taxon>Cyanophyceae</taxon>
        <taxon>Thermostichales</taxon>
        <taxon>Thermostichaceae</taxon>
        <taxon>Thermostichus</taxon>
    </lineage>
</organism>
<protein>
    <submittedName>
        <fullName evidence="1">Na+/H+ antiporter subunit E</fullName>
    </submittedName>
</protein>
<comment type="caution">
    <text evidence="1">The sequence shown here is derived from an EMBL/GenBank/DDBJ whole genome shotgun (WGS) entry which is preliminary data.</text>
</comment>
<dbReference type="RefSeq" id="WP_244349532.1">
    <property type="nucleotide sequence ID" value="NZ_JAFIRA010000008.1"/>
</dbReference>
<proteinExistence type="predicted"/>